<dbReference type="Pfam" id="PF06687">
    <property type="entry name" value="SUR7"/>
    <property type="match status" value="1"/>
</dbReference>
<name>A0A8H8DEV1_9ASCO</name>
<keyword evidence="1" id="KW-0812">Transmembrane</keyword>
<feature type="transmembrane region" description="Helical" evidence="1">
    <location>
        <begin position="268"/>
        <end position="291"/>
    </location>
</feature>
<dbReference type="GeneID" id="93650010"/>
<keyword evidence="1" id="KW-0472">Membrane</keyword>
<keyword evidence="2" id="KW-0732">Signal</keyword>
<dbReference type="Proteomes" id="UP000669133">
    <property type="component" value="Unassembled WGS sequence"/>
</dbReference>
<dbReference type="InterPro" id="IPR009571">
    <property type="entry name" value="SUR7/Rim9-like_fungi"/>
</dbReference>
<organism evidence="3 4">
    <name type="scientific">Candida metapsilosis</name>
    <dbReference type="NCBI Taxonomy" id="273372"/>
    <lineage>
        <taxon>Eukaryota</taxon>
        <taxon>Fungi</taxon>
        <taxon>Dikarya</taxon>
        <taxon>Ascomycota</taxon>
        <taxon>Saccharomycotina</taxon>
        <taxon>Pichiomycetes</taxon>
        <taxon>Debaryomycetaceae</taxon>
        <taxon>Candida/Lodderomyces clade</taxon>
        <taxon>Candida</taxon>
    </lineage>
</organism>
<protein>
    <submittedName>
        <fullName evidence="3">Uncharacterized protein</fullName>
    </submittedName>
</protein>
<evidence type="ECO:0000256" key="1">
    <source>
        <dbReference type="SAM" id="Phobius"/>
    </source>
</evidence>
<evidence type="ECO:0000313" key="4">
    <source>
        <dbReference type="Proteomes" id="UP000669133"/>
    </source>
</evidence>
<dbReference type="InterPro" id="IPR052413">
    <property type="entry name" value="SUR7_domain"/>
</dbReference>
<dbReference type="RefSeq" id="XP_067551402.1">
    <property type="nucleotide sequence ID" value="XM_067690120.1"/>
</dbReference>
<keyword evidence="1" id="KW-1133">Transmembrane helix</keyword>
<dbReference type="PANTHER" id="PTHR28019">
    <property type="entry name" value="CELL MEMBRANE PROTEIN YLR413W-RELATED"/>
    <property type="match status" value="1"/>
</dbReference>
<proteinExistence type="predicted"/>
<feature type="transmembrane region" description="Helical" evidence="1">
    <location>
        <begin position="303"/>
        <end position="326"/>
    </location>
</feature>
<dbReference type="EMBL" id="JAEOAQ010000001">
    <property type="protein sequence ID" value="KAG5422286.1"/>
    <property type="molecule type" value="Genomic_DNA"/>
</dbReference>
<dbReference type="AlphaFoldDB" id="A0A8H8DEV1"/>
<dbReference type="OrthoDB" id="4480814at2759"/>
<keyword evidence="4" id="KW-1185">Reference proteome</keyword>
<dbReference type="PANTHER" id="PTHR28019:SF2">
    <property type="entry name" value="CELL MEMBRANE PROTEIN YLR413W-RELATED"/>
    <property type="match status" value="1"/>
</dbReference>
<dbReference type="GO" id="GO:0031505">
    <property type="term" value="P:fungal-type cell wall organization"/>
    <property type="evidence" value="ECO:0007669"/>
    <property type="project" value="TreeGrafter"/>
</dbReference>
<evidence type="ECO:0000256" key="2">
    <source>
        <dbReference type="SAM" id="SignalP"/>
    </source>
</evidence>
<dbReference type="GO" id="GO:0051285">
    <property type="term" value="C:cell cortex of cell tip"/>
    <property type="evidence" value="ECO:0007669"/>
    <property type="project" value="TreeGrafter"/>
</dbReference>
<reference evidence="3 4" key="1">
    <citation type="submission" date="2020-12" db="EMBL/GenBank/DDBJ databases">
        <title>Effect of drift, selection, and recombination on the evolution of hybrid genomes in Candida yeast pathogens.</title>
        <authorList>
            <person name="Mixao V."/>
            <person name="Ksiezopolska E."/>
            <person name="Saus E."/>
            <person name="Boekhout T."/>
            <person name="Gacser A."/>
            <person name="Gabaldon T."/>
        </authorList>
    </citation>
    <scope>NUCLEOTIDE SEQUENCE [LARGE SCALE GENOMIC DNA]</scope>
    <source>
        <strain evidence="3 4">BP57</strain>
    </source>
</reference>
<evidence type="ECO:0000313" key="3">
    <source>
        <dbReference type="EMBL" id="KAG5422286.1"/>
    </source>
</evidence>
<feature type="chain" id="PRO_5034009232" evidence="2">
    <location>
        <begin position="25"/>
        <end position="392"/>
    </location>
</feature>
<accession>A0A8H8DEV1</accession>
<feature type="signal peptide" evidence="2">
    <location>
        <begin position="1"/>
        <end position="24"/>
    </location>
</feature>
<sequence>MANICYRFILVFFSIACLILTAFAVSGSYENKSYLTPTYLINIHLNKLDLRQIISTSIGDKGNNNKKRADDSATTTTSGSIPTNVQGWIDAASSVAGNLPSGVASVASAVGSDISLPSGDIDQAISAAIGDVLNNVSPEDLGIAQVYSVSYWGYCRGEIKNNKTSVFDGDLGRFVNENFDNSDVEYTWCSPPSPGYFFDPSTVLREELNRTIEGEQIDSQSQLINQLSSQYVNDLKVLVNNLADEYLNLPGDLQNNLTTLNNVTKASFAMMIIAAVLSFISIVFQLLAMCISPNNCCLSFLNFSLQLITFLASILAAALATGAYVFVRRKVNDEVGKFGVKAFLSINFYAFAWSAAVASFLVVVFSAIGHCCGCFNGERRRYRQVAAYEHKY</sequence>
<feature type="transmembrane region" description="Helical" evidence="1">
    <location>
        <begin position="346"/>
        <end position="375"/>
    </location>
</feature>
<dbReference type="GO" id="GO:0005886">
    <property type="term" value="C:plasma membrane"/>
    <property type="evidence" value="ECO:0007669"/>
    <property type="project" value="InterPro"/>
</dbReference>
<comment type="caution">
    <text evidence="3">The sequence shown here is derived from an EMBL/GenBank/DDBJ whole genome shotgun (WGS) entry which is preliminary data.</text>
</comment>
<gene>
    <name evidence="3" type="ORF">I9W82_001381</name>
</gene>